<dbReference type="EMBL" id="BPLR01001119">
    <property type="protein sequence ID" value="GIZ00108.1"/>
    <property type="molecule type" value="Genomic_DNA"/>
</dbReference>
<comment type="caution">
    <text evidence="1">The sequence shown here is derived from an EMBL/GenBank/DDBJ whole genome shotgun (WGS) entry which is preliminary data.</text>
</comment>
<organism evidence="1 2">
    <name type="scientific">Caerostris extrusa</name>
    <name type="common">Bark spider</name>
    <name type="synonym">Caerostris bankana</name>
    <dbReference type="NCBI Taxonomy" id="172846"/>
    <lineage>
        <taxon>Eukaryota</taxon>
        <taxon>Metazoa</taxon>
        <taxon>Ecdysozoa</taxon>
        <taxon>Arthropoda</taxon>
        <taxon>Chelicerata</taxon>
        <taxon>Arachnida</taxon>
        <taxon>Araneae</taxon>
        <taxon>Araneomorphae</taxon>
        <taxon>Entelegynae</taxon>
        <taxon>Araneoidea</taxon>
        <taxon>Araneidae</taxon>
        <taxon>Caerostris</taxon>
    </lineage>
</organism>
<accession>A0AAV4XYV8</accession>
<name>A0AAV4XYV8_CAEEX</name>
<gene>
    <name evidence="1" type="ORF">CEXT_681641</name>
</gene>
<reference evidence="1 2" key="1">
    <citation type="submission" date="2021-06" db="EMBL/GenBank/DDBJ databases">
        <title>Caerostris extrusa draft genome.</title>
        <authorList>
            <person name="Kono N."/>
            <person name="Arakawa K."/>
        </authorList>
    </citation>
    <scope>NUCLEOTIDE SEQUENCE [LARGE SCALE GENOMIC DNA]</scope>
</reference>
<evidence type="ECO:0000313" key="2">
    <source>
        <dbReference type="Proteomes" id="UP001054945"/>
    </source>
</evidence>
<proteinExistence type="predicted"/>
<protein>
    <submittedName>
        <fullName evidence="1">Uncharacterized protein</fullName>
    </submittedName>
</protein>
<keyword evidence="2" id="KW-1185">Reference proteome</keyword>
<dbReference type="Proteomes" id="UP001054945">
    <property type="component" value="Unassembled WGS sequence"/>
</dbReference>
<dbReference type="AlphaFoldDB" id="A0AAV4XYV8"/>
<evidence type="ECO:0000313" key="1">
    <source>
        <dbReference type="EMBL" id="GIZ00108.1"/>
    </source>
</evidence>
<sequence>MKQIQLTKQFPSTNSFLLLEPEVPTAKSQSSPNHANELTAGPLMYFSLQKSTAIATSLRLILMLPFRNCGNSPLMRPALAHGGRGLRPITGETAPSILWELATKDGNSPSRKLCSIDFP</sequence>